<keyword evidence="3 8" id="KW-0812">Transmembrane</keyword>
<evidence type="ECO:0000256" key="8">
    <source>
        <dbReference type="SAM" id="Phobius"/>
    </source>
</evidence>
<keyword evidence="7 8" id="KW-0472">Membrane</keyword>
<accession>A0ABS9QNB4</accession>
<dbReference type="InterPro" id="IPR005702">
    <property type="entry name" value="Wzc-like_C"/>
</dbReference>
<organism evidence="11 12">
    <name type="scientific">Mesorhizobium retamae</name>
    <dbReference type="NCBI Taxonomy" id="2912854"/>
    <lineage>
        <taxon>Bacteria</taxon>
        <taxon>Pseudomonadati</taxon>
        <taxon>Pseudomonadota</taxon>
        <taxon>Alphaproteobacteria</taxon>
        <taxon>Hyphomicrobiales</taxon>
        <taxon>Phyllobacteriaceae</taxon>
        <taxon>Mesorhizobium</taxon>
    </lineage>
</organism>
<evidence type="ECO:0000259" key="10">
    <source>
        <dbReference type="Pfam" id="PF13807"/>
    </source>
</evidence>
<dbReference type="PANTHER" id="PTHR32309">
    <property type="entry name" value="TYROSINE-PROTEIN KINASE"/>
    <property type="match status" value="1"/>
</dbReference>
<dbReference type="Pfam" id="PF02706">
    <property type="entry name" value="Wzz"/>
    <property type="match status" value="1"/>
</dbReference>
<protein>
    <submittedName>
        <fullName evidence="11">Wzz/FepE/Etk N-terminal domain-containing protein</fullName>
    </submittedName>
</protein>
<keyword evidence="6 8" id="KW-1133">Transmembrane helix</keyword>
<evidence type="ECO:0000313" key="11">
    <source>
        <dbReference type="EMBL" id="MCG7508206.1"/>
    </source>
</evidence>
<dbReference type="InterPro" id="IPR032807">
    <property type="entry name" value="GNVR"/>
</dbReference>
<dbReference type="Proteomes" id="UP001201701">
    <property type="component" value="Unassembled WGS sequence"/>
</dbReference>
<feature type="domain" description="Polysaccharide chain length determinant N-terminal" evidence="9">
    <location>
        <begin position="24"/>
        <end position="111"/>
    </location>
</feature>
<dbReference type="PANTHER" id="PTHR32309:SF13">
    <property type="entry name" value="FERRIC ENTEROBACTIN TRANSPORT PROTEIN FEPE"/>
    <property type="match status" value="1"/>
</dbReference>
<dbReference type="Gene3D" id="3.40.50.300">
    <property type="entry name" value="P-loop containing nucleotide triphosphate hydrolases"/>
    <property type="match status" value="1"/>
</dbReference>
<dbReference type="RefSeq" id="WP_239369720.1">
    <property type="nucleotide sequence ID" value="NZ_JAKREW010000036.1"/>
</dbReference>
<sequence length="614" mass="67808">MNRLFASQWPLVTNQQANAGQDFIGLSDITGFLRHYVGTITACLAAALLVAWFYNSTTDPVFTARAQILIEPRLPQHLQEGAEINLSLDTAQVESQIAVMQSEKIASMVIDRMRLIENRNFNRPRAPMLVERFRKIRDNIAEALGLPKSTWASEALAKLTDYQRSRLTMSIFRNSLDVRRVGVSYAIDISFTSADPEGAAKIANATADAFVHEQVETKADAAKEGGAWLEKRLQQLRTQMNEAMARAQEFRSRHDYSVGRDADVGVNPEPTLEELEVTADTYRKMYESFLQAYTNSVSQQSYPVADARVITAATAPLSPSAPRPKLVLAFAAVAGLILGIGISFVRHSLDWTVRSPRHIRDNLGIDCVGELPPASSRQEFGDIDDVARRPWSRYSQSLRKARTEISLAETNHPVRFLGLTAVSNNSQKSAVATNLATLYAMSGLKTLVIDADLRRPTFPNRLPDHSGMPGKEGKALVRLDIIRKPGRFDVLSSSTVDARNLLLPKNMQAFLSELNTDGAAAYDKVIVNLPTLETGADDLVVGSVLDGVVIVAEWGKTHVDALQELVRTLTASRTPILGVLLAKARVMAPKRRWLRLGTMLATVVHAYRAIIRRD</sequence>
<evidence type="ECO:0000256" key="1">
    <source>
        <dbReference type="ARBA" id="ARBA00004651"/>
    </source>
</evidence>
<reference evidence="11 12" key="1">
    <citation type="submission" date="2022-02" db="EMBL/GenBank/DDBJ databases">
        <title>Draft genome sequence of Mezorhizobium retamae strain IRAMC:0171 isolated from Retama raetam nodules.</title>
        <authorList>
            <person name="Bengaied R."/>
            <person name="Sbissi I."/>
            <person name="Huber K."/>
            <person name="Ghodbane F."/>
            <person name="Nouioui I."/>
            <person name="Tarhouni M."/>
            <person name="Gtari M."/>
        </authorList>
    </citation>
    <scope>NUCLEOTIDE SEQUENCE [LARGE SCALE GENOMIC DNA]</scope>
    <source>
        <strain evidence="11 12">IRAMC:0171</strain>
    </source>
</reference>
<dbReference type="CDD" id="cd05387">
    <property type="entry name" value="BY-kinase"/>
    <property type="match status" value="1"/>
</dbReference>
<keyword evidence="5" id="KW-0067">ATP-binding</keyword>
<keyword evidence="12" id="KW-1185">Reference proteome</keyword>
<evidence type="ECO:0000259" key="9">
    <source>
        <dbReference type="Pfam" id="PF02706"/>
    </source>
</evidence>
<keyword evidence="4" id="KW-0547">Nucleotide-binding</keyword>
<evidence type="ECO:0000256" key="3">
    <source>
        <dbReference type="ARBA" id="ARBA00022692"/>
    </source>
</evidence>
<name>A0ABS9QNB4_9HYPH</name>
<dbReference type="Pfam" id="PF13807">
    <property type="entry name" value="GNVR"/>
    <property type="match status" value="1"/>
</dbReference>
<evidence type="ECO:0000256" key="5">
    <source>
        <dbReference type="ARBA" id="ARBA00022840"/>
    </source>
</evidence>
<feature type="domain" description="Tyrosine-protein kinase G-rich" evidence="10">
    <location>
        <begin position="281"/>
        <end position="347"/>
    </location>
</feature>
<dbReference type="SUPFAM" id="SSF52540">
    <property type="entry name" value="P-loop containing nucleoside triphosphate hydrolases"/>
    <property type="match status" value="1"/>
</dbReference>
<gene>
    <name evidence="11" type="ORF">L4923_24505</name>
</gene>
<feature type="transmembrane region" description="Helical" evidence="8">
    <location>
        <begin position="36"/>
        <end position="54"/>
    </location>
</feature>
<evidence type="ECO:0000313" key="12">
    <source>
        <dbReference type="Proteomes" id="UP001201701"/>
    </source>
</evidence>
<dbReference type="EMBL" id="JAKREW010000036">
    <property type="protein sequence ID" value="MCG7508206.1"/>
    <property type="molecule type" value="Genomic_DNA"/>
</dbReference>
<comment type="caution">
    <text evidence="11">The sequence shown here is derived from an EMBL/GenBank/DDBJ whole genome shotgun (WGS) entry which is preliminary data.</text>
</comment>
<dbReference type="InterPro" id="IPR050445">
    <property type="entry name" value="Bact_polysacc_biosynth/exp"/>
</dbReference>
<proteinExistence type="predicted"/>
<evidence type="ECO:0000256" key="7">
    <source>
        <dbReference type="ARBA" id="ARBA00023136"/>
    </source>
</evidence>
<dbReference type="InterPro" id="IPR003856">
    <property type="entry name" value="LPS_length_determ_N"/>
</dbReference>
<evidence type="ECO:0000256" key="4">
    <source>
        <dbReference type="ARBA" id="ARBA00022741"/>
    </source>
</evidence>
<evidence type="ECO:0000256" key="2">
    <source>
        <dbReference type="ARBA" id="ARBA00022475"/>
    </source>
</evidence>
<comment type="subcellular location">
    <subcellularLocation>
        <location evidence="1">Cell membrane</location>
        <topology evidence="1">Multi-pass membrane protein</topology>
    </subcellularLocation>
</comment>
<keyword evidence="2" id="KW-1003">Cell membrane</keyword>
<evidence type="ECO:0000256" key="6">
    <source>
        <dbReference type="ARBA" id="ARBA00022989"/>
    </source>
</evidence>
<dbReference type="InterPro" id="IPR027417">
    <property type="entry name" value="P-loop_NTPase"/>
</dbReference>
<feature type="transmembrane region" description="Helical" evidence="8">
    <location>
        <begin position="326"/>
        <end position="345"/>
    </location>
</feature>